<evidence type="ECO:0000313" key="7">
    <source>
        <dbReference type="Proteomes" id="UP001472866"/>
    </source>
</evidence>
<name>A0AAX4P8A3_9CHLO</name>
<reference evidence="6 7" key="1">
    <citation type="submission" date="2024-03" db="EMBL/GenBank/DDBJ databases">
        <title>Complete genome sequence of the green alga Chloropicon roscoffensis RCC1871.</title>
        <authorList>
            <person name="Lemieux C."/>
            <person name="Pombert J.-F."/>
            <person name="Otis C."/>
            <person name="Turmel M."/>
        </authorList>
    </citation>
    <scope>NUCLEOTIDE SEQUENCE [LARGE SCALE GENOMIC DNA]</scope>
    <source>
        <strain evidence="6 7">RCC1871</strain>
    </source>
</reference>
<keyword evidence="2" id="KW-0325">Glycoprotein</keyword>
<keyword evidence="7" id="KW-1185">Reference proteome</keyword>
<dbReference type="InterPro" id="IPR012334">
    <property type="entry name" value="Pectin_lyas_fold"/>
</dbReference>
<feature type="chain" id="PRO_5043556511" evidence="4">
    <location>
        <begin position="30"/>
        <end position="1289"/>
    </location>
</feature>
<evidence type="ECO:0000313" key="6">
    <source>
        <dbReference type="EMBL" id="WZN62414.1"/>
    </source>
</evidence>
<keyword evidence="1 4" id="KW-0732">Signal</keyword>
<proteinExistence type="predicted"/>
<dbReference type="PANTHER" id="PTHR46769">
    <property type="entry name" value="POLYCYSTIC KIDNEY AND HEPATIC DISEASE 1 (AUTOSOMAL RECESSIVE)-LIKE 1"/>
    <property type="match status" value="1"/>
</dbReference>
<evidence type="ECO:0000256" key="3">
    <source>
        <dbReference type="SAM" id="MobiDB-lite"/>
    </source>
</evidence>
<organism evidence="6 7">
    <name type="scientific">Chloropicon roscoffensis</name>
    <dbReference type="NCBI Taxonomy" id="1461544"/>
    <lineage>
        <taxon>Eukaryota</taxon>
        <taxon>Viridiplantae</taxon>
        <taxon>Chlorophyta</taxon>
        <taxon>Chloropicophyceae</taxon>
        <taxon>Chloropicales</taxon>
        <taxon>Chloropicaceae</taxon>
        <taxon>Chloropicon</taxon>
    </lineage>
</organism>
<dbReference type="InterPro" id="IPR052387">
    <property type="entry name" value="Fibrocystin"/>
</dbReference>
<dbReference type="InterPro" id="IPR019316">
    <property type="entry name" value="G8_domain"/>
</dbReference>
<dbReference type="PANTHER" id="PTHR46769:SF2">
    <property type="entry name" value="FIBROCYSTIN-L ISOFORM 2 PRECURSOR-RELATED"/>
    <property type="match status" value="1"/>
</dbReference>
<evidence type="ECO:0000256" key="4">
    <source>
        <dbReference type="SAM" id="SignalP"/>
    </source>
</evidence>
<sequence length="1289" mass="137924">MRKASSSFAAALVMVVVVVFCLAQSPALAQQAGSFAALVSAQCGGTPSRDCDVVVPSGTAVEIAGDAEVASLVVRGTLVWSPTQRSVLHAGFVVAEGPNGLIEVGTESNPAPEGSGVYIRDNGRQHEALGKRSFGSWKQGAAFHVHGRPLRRTWDLLSRHAWPGESEVQLEHSPQESGWRVGDRVVLAPTASYPKFKHDSKAETFTVVGMEGNVLRLDRALTQPRAGSAVRRVQAEIINLSRSVLITGDGFDGQGHGLHVVAHSGGVGVVKYARVTKGGQHGLAGKYPLHFHMAGDCPGCQFVGNAIEESSQRGIIVHGTHRSLVSENVLYDIMGSYIYVEDGNELENVISYNVAICPIKNGCKVGGTDNNQADDLQQSGLWALSVSNDFIGNRLVNMYNGFFTQTSAFPHGRGAAAGRVCTMYAPFGKISGNVCHSNERFGFYLDNNFPRKLRRSVQSNGLLDPADFHAHVDGNPRTFSSCDAFTEAGEDNGVSAIVEDQLEIGNSFSGQYALGDVQFLRWHAINNLHGIYWKETKAMASTGIVAHIKDSTFEWISSWDDSEIRGILGSPEVGVAGIAGPGGLGAFIIENTAFKGHLGDAIAANQHCGLTGTGGLCTPEYQLAQIDWSGVNPDTRRIRFGISNGNDVLPIFSTFDDSLGGYVSVASSRQDHLLGLPGCHSTGDRALDNGIGCDVPLRRLQVWSSHGNQGAVLVAPGGRRWAMEFIGPPTNNNRKQAFGAAVAVGESYVVELSHPDGITLEFSDVVYGTDFPGEDWIDLEIRFRDRPEANRACRISSGHSRAFISSDGPLFDDGSLGACTAATASSPLDEPPSSPSDEPPSSPPDEPPSLPSDEPSSSPPPQDDPSVPSTDAEMVCEGRTAEERALAASCDEMLFSNSPNPFTGEGYYTVDSRCLDTSIVGCVGDSGCRLCHTEPETWGGSSSFPKCPQCVCDKWGETFPGACLEQTAQAVEVLGCMDASAENFNEAATVDDGSCVHQAPSSFFDGFQWRTYVNRFAGDSVSGWQWRDWYGNWPASSDGPEMSRLVTRDSGSYLDFWSRYEDPEAWRMLIETSIYRPMAVGSDLITADQVGKYKFDFTAHELAEEEWRCGWTNPQNGAGGGKCEAFAKVVDSTTFELLLFERLETTGAAQSGTPFSLEFELQPAHVGHLIQIGFMNSQVGYAPTGMLYSAASLTRVANNEQPPVLGCTDAGADNHDQAANVDDGSCVFCDAVTEVFEDGECTCRPGFGDFGSGCIAEVPGCMNPDAGNFNSQANVDDGSCMCSCSCSLF</sequence>
<feature type="signal peptide" evidence="4">
    <location>
        <begin position="1"/>
        <end position="29"/>
    </location>
</feature>
<dbReference type="InterPro" id="IPR055401">
    <property type="entry name" value="CEMIP_beta-hel_dom"/>
</dbReference>
<protein>
    <submittedName>
        <fullName evidence="6">G8 domain-containing protein</fullName>
    </submittedName>
</protein>
<feature type="domain" description="G8" evidence="5">
    <location>
        <begin position="40"/>
        <end position="159"/>
    </location>
</feature>
<dbReference type="Pfam" id="PF24606">
    <property type="entry name" value="CEMIP_beta-hel"/>
    <property type="match status" value="1"/>
</dbReference>
<evidence type="ECO:0000256" key="1">
    <source>
        <dbReference type="ARBA" id="ARBA00022729"/>
    </source>
</evidence>
<dbReference type="EMBL" id="CP151505">
    <property type="protein sequence ID" value="WZN62414.1"/>
    <property type="molecule type" value="Genomic_DNA"/>
</dbReference>
<evidence type="ECO:0000259" key="5">
    <source>
        <dbReference type="PROSITE" id="PS51484"/>
    </source>
</evidence>
<gene>
    <name evidence="6" type="ORF">HKI87_05g39510</name>
</gene>
<feature type="compositionally biased region" description="Pro residues" evidence="3">
    <location>
        <begin position="829"/>
        <end position="850"/>
    </location>
</feature>
<evidence type="ECO:0000256" key="2">
    <source>
        <dbReference type="ARBA" id="ARBA00023180"/>
    </source>
</evidence>
<feature type="region of interest" description="Disordered" evidence="3">
    <location>
        <begin position="815"/>
        <end position="875"/>
    </location>
</feature>
<dbReference type="Gene3D" id="2.160.20.10">
    <property type="entry name" value="Single-stranded right-handed beta-helix, Pectin lyase-like"/>
    <property type="match status" value="1"/>
</dbReference>
<dbReference type="Proteomes" id="UP001472866">
    <property type="component" value="Chromosome 05"/>
</dbReference>
<dbReference type="PROSITE" id="PS51484">
    <property type="entry name" value="G8"/>
    <property type="match status" value="1"/>
</dbReference>
<accession>A0AAX4P8A3</accession>